<gene>
    <name evidence="2" type="ORF">IEO70_13000</name>
</gene>
<dbReference type="SUPFAM" id="SSF88659">
    <property type="entry name" value="Sigma3 and sigma4 domains of RNA polymerase sigma factors"/>
    <property type="match status" value="1"/>
</dbReference>
<sequence length="161" mass="19228">MDHFERLVEQYKPMLYKIMHSLRIYKNFDHFYSVALQALWEASTKYDGHSSAFSTFAYATIRGRLLNELQLEGRYERHNITSLVESDIRPSYTHTYTIEETDAVLHYCKNLTELQKRWVVHTFLYDHSLDDIAAIYQVNKTVVKSWRRSALKSLRKQMELL</sequence>
<dbReference type="Pfam" id="PF04542">
    <property type="entry name" value="Sigma70_r2"/>
    <property type="match status" value="1"/>
</dbReference>
<keyword evidence="3" id="KW-1185">Reference proteome</keyword>
<dbReference type="InterPro" id="IPR014284">
    <property type="entry name" value="RNA_pol_sigma-70_dom"/>
</dbReference>
<dbReference type="NCBIfam" id="TIGR02937">
    <property type="entry name" value="sigma70-ECF"/>
    <property type="match status" value="1"/>
</dbReference>
<comment type="caution">
    <text evidence="2">The sequence shown here is derived from an EMBL/GenBank/DDBJ whole genome shotgun (WGS) entry which is preliminary data.</text>
</comment>
<evidence type="ECO:0000313" key="2">
    <source>
        <dbReference type="EMBL" id="MBD3109265.1"/>
    </source>
</evidence>
<dbReference type="Gene3D" id="1.10.10.10">
    <property type="entry name" value="Winged helix-like DNA-binding domain superfamily/Winged helix DNA-binding domain"/>
    <property type="match status" value="1"/>
</dbReference>
<dbReference type="EMBL" id="JACXSI010000031">
    <property type="protein sequence ID" value="MBD3109265.1"/>
    <property type="molecule type" value="Genomic_DNA"/>
</dbReference>
<dbReference type="RefSeq" id="WP_190998804.1">
    <property type="nucleotide sequence ID" value="NZ_JACXSI010000031.1"/>
</dbReference>
<reference evidence="2" key="1">
    <citation type="submission" date="2020-09" db="EMBL/GenBank/DDBJ databases">
        <title>Bacillus faecalis sp. nov., a moderately halophilic bacterium isolated from cow faeces.</title>
        <authorList>
            <person name="Jiang L."/>
            <person name="Lee J."/>
        </authorList>
    </citation>
    <scope>NUCLEOTIDE SEQUENCE</scope>
    <source>
        <strain evidence="2">AGMB 02131</strain>
    </source>
</reference>
<dbReference type="InterPro" id="IPR007627">
    <property type="entry name" value="RNA_pol_sigma70_r2"/>
</dbReference>
<name>A0A927HB11_9BACI</name>
<dbReference type="Proteomes" id="UP000602076">
    <property type="component" value="Unassembled WGS sequence"/>
</dbReference>
<proteinExistence type="predicted"/>
<dbReference type="Gene3D" id="1.10.1740.10">
    <property type="match status" value="1"/>
</dbReference>
<dbReference type="InterPro" id="IPR036388">
    <property type="entry name" value="WH-like_DNA-bd_sf"/>
</dbReference>
<dbReference type="AlphaFoldDB" id="A0A927HB11"/>
<dbReference type="GO" id="GO:0003700">
    <property type="term" value="F:DNA-binding transcription factor activity"/>
    <property type="evidence" value="ECO:0007669"/>
    <property type="project" value="InterPro"/>
</dbReference>
<dbReference type="InterPro" id="IPR013324">
    <property type="entry name" value="RNA_pol_sigma_r3/r4-like"/>
</dbReference>
<evidence type="ECO:0000313" key="3">
    <source>
        <dbReference type="Proteomes" id="UP000602076"/>
    </source>
</evidence>
<dbReference type="GO" id="GO:0006352">
    <property type="term" value="P:DNA-templated transcription initiation"/>
    <property type="evidence" value="ECO:0007669"/>
    <property type="project" value="InterPro"/>
</dbReference>
<feature type="domain" description="RNA polymerase sigma-70 region 2" evidence="1">
    <location>
        <begin position="7"/>
        <end position="70"/>
    </location>
</feature>
<dbReference type="InterPro" id="IPR013325">
    <property type="entry name" value="RNA_pol_sigma_r2"/>
</dbReference>
<protein>
    <submittedName>
        <fullName evidence="2">Sigma-70 family RNA polymerase sigma factor</fullName>
    </submittedName>
</protein>
<accession>A0A927HB11</accession>
<organism evidence="2 3">
    <name type="scientific">Peribacillus faecalis</name>
    <dbReference type="NCBI Taxonomy" id="2772559"/>
    <lineage>
        <taxon>Bacteria</taxon>
        <taxon>Bacillati</taxon>
        <taxon>Bacillota</taxon>
        <taxon>Bacilli</taxon>
        <taxon>Bacillales</taxon>
        <taxon>Bacillaceae</taxon>
        <taxon>Peribacillus</taxon>
    </lineage>
</organism>
<dbReference type="SUPFAM" id="SSF88946">
    <property type="entry name" value="Sigma2 domain of RNA polymerase sigma factors"/>
    <property type="match status" value="1"/>
</dbReference>
<evidence type="ECO:0000259" key="1">
    <source>
        <dbReference type="Pfam" id="PF04542"/>
    </source>
</evidence>